<feature type="region of interest" description="Disordered" evidence="1">
    <location>
        <begin position="136"/>
        <end position="209"/>
    </location>
</feature>
<gene>
    <name evidence="2" type="ORF">BCR44DRAFT_1429520</name>
</gene>
<feature type="compositionally biased region" description="Low complexity" evidence="1">
    <location>
        <begin position="26"/>
        <end position="38"/>
    </location>
</feature>
<feature type="non-terminal residue" evidence="2">
    <location>
        <position position="363"/>
    </location>
</feature>
<feature type="compositionally biased region" description="Pro residues" evidence="1">
    <location>
        <begin position="1"/>
        <end position="10"/>
    </location>
</feature>
<dbReference type="EMBL" id="MCFL01000010">
    <property type="protein sequence ID" value="ORZ38071.1"/>
    <property type="molecule type" value="Genomic_DNA"/>
</dbReference>
<accession>A0A1Y2HWF1</accession>
<dbReference type="Proteomes" id="UP000193411">
    <property type="component" value="Unassembled WGS sequence"/>
</dbReference>
<evidence type="ECO:0000256" key="1">
    <source>
        <dbReference type="SAM" id="MobiDB-lite"/>
    </source>
</evidence>
<comment type="caution">
    <text evidence="2">The sequence shown here is derived from an EMBL/GenBank/DDBJ whole genome shotgun (WGS) entry which is preliminary data.</text>
</comment>
<organism evidence="2 3">
    <name type="scientific">Catenaria anguillulae PL171</name>
    <dbReference type="NCBI Taxonomy" id="765915"/>
    <lineage>
        <taxon>Eukaryota</taxon>
        <taxon>Fungi</taxon>
        <taxon>Fungi incertae sedis</taxon>
        <taxon>Blastocladiomycota</taxon>
        <taxon>Blastocladiomycetes</taxon>
        <taxon>Blastocladiales</taxon>
        <taxon>Catenariaceae</taxon>
        <taxon>Catenaria</taxon>
    </lineage>
</organism>
<feature type="compositionally biased region" description="Basic and acidic residues" evidence="1">
    <location>
        <begin position="184"/>
        <end position="195"/>
    </location>
</feature>
<sequence>MSPPQTPTPPSLDKKHKRSDRSCALPVSSHPSSPTSGSKVVLDPLHTLASAHHDQSHSCSCAASPVQQLQQPYAGPFGFPGYPSSLPMMLGSPTAILVPTALQSGSTPSLPFGLAQFQQLQQQQVAATCGSCPIHHPQLDHRQSHHQRSNSDSPTRRRLSKHAPLKSASPPASASSIPTSPRRIAREKSPVHASDDVSVDSSDNADTRESDIAEITSDILDSTVASLVHDLVLVEYAQAKLDQVRTTKQFPWSTSPRDPLAHLAASLLNEVVVQETRHLVRTCIHDAVLAKLKRDATDRACEALIEQCVREVVMSTVVEIESEAAASAAAAESGGIVARGSSEGEADGVQQAGSVLKALVADE</sequence>
<evidence type="ECO:0000313" key="3">
    <source>
        <dbReference type="Proteomes" id="UP000193411"/>
    </source>
</evidence>
<evidence type="ECO:0000313" key="2">
    <source>
        <dbReference type="EMBL" id="ORZ38071.1"/>
    </source>
</evidence>
<keyword evidence="3" id="KW-1185">Reference proteome</keyword>
<proteinExistence type="predicted"/>
<protein>
    <submittedName>
        <fullName evidence="2">Uncharacterized protein</fullName>
    </submittedName>
</protein>
<feature type="compositionally biased region" description="Low complexity" evidence="1">
    <location>
        <begin position="165"/>
        <end position="181"/>
    </location>
</feature>
<feature type="region of interest" description="Disordered" evidence="1">
    <location>
        <begin position="1"/>
        <end position="40"/>
    </location>
</feature>
<name>A0A1Y2HWF1_9FUNG</name>
<reference evidence="2 3" key="1">
    <citation type="submission" date="2016-07" db="EMBL/GenBank/DDBJ databases">
        <title>Pervasive Adenine N6-methylation of Active Genes in Fungi.</title>
        <authorList>
            <consortium name="DOE Joint Genome Institute"/>
            <person name="Mondo S.J."/>
            <person name="Dannebaum R.O."/>
            <person name="Kuo R.C."/>
            <person name="Labutti K."/>
            <person name="Haridas S."/>
            <person name="Kuo A."/>
            <person name="Salamov A."/>
            <person name="Ahrendt S.R."/>
            <person name="Lipzen A."/>
            <person name="Sullivan W."/>
            <person name="Andreopoulos W.B."/>
            <person name="Clum A."/>
            <person name="Lindquist E."/>
            <person name="Daum C."/>
            <person name="Ramamoorthy G.K."/>
            <person name="Gryganskyi A."/>
            <person name="Culley D."/>
            <person name="Magnuson J.K."/>
            <person name="James T.Y."/>
            <person name="O'Malley M.A."/>
            <person name="Stajich J.E."/>
            <person name="Spatafora J.W."/>
            <person name="Visel A."/>
            <person name="Grigoriev I.V."/>
        </authorList>
    </citation>
    <scope>NUCLEOTIDE SEQUENCE [LARGE SCALE GENOMIC DNA]</scope>
    <source>
        <strain evidence="2 3">PL171</strain>
    </source>
</reference>
<dbReference type="AlphaFoldDB" id="A0A1Y2HWF1"/>